<gene>
    <name evidence="1" type="ORF">HannXRQ_Chr14g0437681</name>
</gene>
<dbReference type="Proteomes" id="UP000215914">
    <property type="component" value="Chromosome 14"/>
</dbReference>
<evidence type="ECO:0000313" key="1">
    <source>
        <dbReference type="EMBL" id="OTF97717.1"/>
    </source>
</evidence>
<organism evidence="1 2">
    <name type="scientific">Helianthus annuus</name>
    <name type="common">Common sunflower</name>
    <dbReference type="NCBI Taxonomy" id="4232"/>
    <lineage>
        <taxon>Eukaryota</taxon>
        <taxon>Viridiplantae</taxon>
        <taxon>Streptophyta</taxon>
        <taxon>Embryophyta</taxon>
        <taxon>Tracheophyta</taxon>
        <taxon>Spermatophyta</taxon>
        <taxon>Magnoliopsida</taxon>
        <taxon>eudicotyledons</taxon>
        <taxon>Gunneridae</taxon>
        <taxon>Pentapetalae</taxon>
        <taxon>asterids</taxon>
        <taxon>campanulids</taxon>
        <taxon>Asterales</taxon>
        <taxon>Asteraceae</taxon>
        <taxon>Asteroideae</taxon>
        <taxon>Heliantheae alliance</taxon>
        <taxon>Heliantheae</taxon>
        <taxon>Helianthus</taxon>
    </lineage>
</organism>
<protein>
    <submittedName>
        <fullName evidence="1">Uncharacterized protein</fullName>
    </submittedName>
</protein>
<evidence type="ECO:0000313" key="2">
    <source>
        <dbReference type="Proteomes" id="UP000215914"/>
    </source>
</evidence>
<dbReference type="EMBL" id="CM007903">
    <property type="protein sequence ID" value="OTF97717.1"/>
    <property type="molecule type" value="Genomic_DNA"/>
</dbReference>
<dbReference type="InParanoid" id="A0A251SFW4"/>
<reference evidence="2" key="1">
    <citation type="journal article" date="2017" name="Nature">
        <title>The sunflower genome provides insights into oil metabolism, flowering and Asterid evolution.</title>
        <authorList>
            <person name="Badouin H."/>
            <person name="Gouzy J."/>
            <person name="Grassa C.J."/>
            <person name="Murat F."/>
            <person name="Staton S.E."/>
            <person name="Cottret L."/>
            <person name="Lelandais-Briere C."/>
            <person name="Owens G.L."/>
            <person name="Carrere S."/>
            <person name="Mayjonade B."/>
            <person name="Legrand L."/>
            <person name="Gill N."/>
            <person name="Kane N.C."/>
            <person name="Bowers J.E."/>
            <person name="Hubner S."/>
            <person name="Bellec A."/>
            <person name="Berard A."/>
            <person name="Berges H."/>
            <person name="Blanchet N."/>
            <person name="Boniface M.C."/>
            <person name="Brunel D."/>
            <person name="Catrice O."/>
            <person name="Chaidir N."/>
            <person name="Claudel C."/>
            <person name="Donnadieu C."/>
            <person name="Faraut T."/>
            <person name="Fievet G."/>
            <person name="Helmstetter N."/>
            <person name="King M."/>
            <person name="Knapp S.J."/>
            <person name="Lai Z."/>
            <person name="Le Paslier M.C."/>
            <person name="Lippi Y."/>
            <person name="Lorenzon L."/>
            <person name="Mandel J.R."/>
            <person name="Marage G."/>
            <person name="Marchand G."/>
            <person name="Marquand E."/>
            <person name="Bret-Mestries E."/>
            <person name="Morien E."/>
            <person name="Nambeesan S."/>
            <person name="Nguyen T."/>
            <person name="Pegot-Espagnet P."/>
            <person name="Pouilly N."/>
            <person name="Raftis F."/>
            <person name="Sallet E."/>
            <person name="Schiex T."/>
            <person name="Thomas J."/>
            <person name="Vandecasteele C."/>
            <person name="Vares D."/>
            <person name="Vear F."/>
            <person name="Vautrin S."/>
            <person name="Crespi M."/>
            <person name="Mangin B."/>
            <person name="Burke J.M."/>
            <person name="Salse J."/>
            <person name="Munos S."/>
            <person name="Vincourt P."/>
            <person name="Rieseberg L.H."/>
            <person name="Langlade N.B."/>
        </authorList>
    </citation>
    <scope>NUCLEOTIDE SEQUENCE [LARGE SCALE GENOMIC DNA]</scope>
    <source>
        <strain evidence="2">cv. SF193</strain>
    </source>
</reference>
<keyword evidence="2" id="KW-1185">Reference proteome</keyword>
<proteinExistence type="predicted"/>
<name>A0A251SFW4_HELAN</name>
<dbReference type="AlphaFoldDB" id="A0A251SFW4"/>
<accession>A0A251SFW4</accession>
<sequence length="64" mass="7214">MTIPTNPLTSSSERPEHWISLTDSLLCGFRRSGQSEEAEAIFAGEPYTGAYRHLIFFNTHNISK</sequence>